<keyword evidence="2" id="KW-1003">Cell membrane</keyword>
<keyword evidence="5" id="KW-0472">Membrane</keyword>
<dbReference type="Proteomes" id="UP000309747">
    <property type="component" value="Unassembled WGS sequence"/>
</dbReference>
<dbReference type="PANTHER" id="PTHR43646:SF2">
    <property type="entry name" value="GLYCOSYLTRANSFERASE 2-LIKE DOMAIN-CONTAINING PROTEIN"/>
    <property type="match status" value="1"/>
</dbReference>
<evidence type="ECO:0000256" key="3">
    <source>
        <dbReference type="ARBA" id="ARBA00022676"/>
    </source>
</evidence>
<feature type="domain" description="Glycosyltransferase 2-like" evidence="6">
    <location>
        <begin position="48"/>
        <end position="172"/>
    </location>
</feature>
<keyword evidence="4 7" id="KW-0808">Transferase</keyword>
<dbReference type="InterPro" id="IPR001173">
    <property type="entry name" value="Glyco_trans_2-like"/>
</dbReference>
<keyword evidence="8" id="KW-1185">Reference proteome</keyword>
<dbReference type="GO" id="GO:0016757">
    <property type="term" value="F:glycosyltransferase activity"/>
    <property type="evidence" value="ECO:0007669"/>
    <property type="project" value="UniProtKB-KW"/>
</dbReference>
<accession>A0A4U0RAK0</accession>
<dbReference type="PANTHER" id="PTHR43646">
    <property type="entry name" value="GLYCOSYLTRANSFERASE"/>
    <property type="match status" value="1"/>
</dbReference>
<evidence type="ECO:0000313" key="8">
    <source>
        <dbReference type="Proteomes" id="UP000309747"/>
    </source>
</evidence>
<dbReference type="Gene3D" id="3.90.550.10">
    <property type="entry name" value="Spore Coat Polysaccharide Biosynthesis Protein SpsA, Chain A"/>
    <property type="match status" value="1"/>
</dbReference>
<organism evidence="7 8">
    <name type="scientific">Paracoccus gahaiensis</name>
    <dbReference type="NCBI Taxonomy" id="1706839"/>
    <lineage>
        <taxon>Bacteria</taxon>
        <taxon>Pseudomonadati</taxon>
        <taxon>Pseudomonadota</taxon>
        <taxon>Alphaproteobacteria</taxon>
        <taxon>Rhodobacterales</taxon>
        <taxon>Paracoccaceae</taxon>
        <taxon>Paracoccus</taxon>
    </lineage>
</organism>
<dbReference type="GO" id="GO:0005886">
    <property type="term" value="C:plasma membrane"/>
    <property type="evidence" value="ECO:0007669"/>
    <property type="project" value="UniProtKB-SubCell"/>
</dbReference>
<dbReference type="InterPro" id="IPR029044">
    <property type="entry name" value="Nucleotide-diphossugar_trans"/>
</dbReference>
<dbReference type="Pfam" id="PF00535">
    <property type="entry name" value="Glycos_transf_2"/>
    <property type="match status" value="1"/>
</dbReference>
<keyword evidence="3" id="KW-0328">Glycosyltransferase</keyword>
<evidence type="ECO:0000256" key="1">
    <source>
        <dbReference type="ARBA" id="ARBA00004236"/>
    </source>
</evidence>
<reference evidence="7 8" key="1">
    <citation type="submission" date="2019-04" db="EMBL/GenBank/DDBJ databases">
        <authorList>
            <person name="Li J."/>
        </authorList>
    </citation>
    <scope>NUCLEOTIDE SEQUENCE [LARGE SCALE GENOMIC DNA]</scope>
    <source>
        <strain evidence="7 8">KCTC 42687</strain>
    </source>
</reference>
<comment type="caution">
    <text evidence="7">The sequence shown here is derived from an EMBL/GenBank/DDBJ whole genome shotgun (WGS) entry which is preliminary data.</text>
</comment>
<dbReference type="AlphaFoldDB" id="A0A4U0RAK0"/>
<sequence>MAWARSSFPGTSRSAKGWAFGFTRRTLMHGAPLIASRPRLPDPLTHVSVAIPVRDEADRIPALLAALAEAAHHSALPVEAVILANNCTDASAEVAGSFAHPALAVRVHAVTFPTPEASAGRARRVAMDMAARPGALLMTTDADALPQPRWIAVAVETVQRGADLVCGAITCEVPHVLATLSGARITRAEQAYAALQHQIRHCIDQMAGRQPLGAPRPHYMESGASMAIRADRYLAVGGLPRMDHSEDRAMVHRAENDGLSVRYMAEMQARVSARLQGRAEGGMAACLRHRMQDHDPLADQAMLRPEVLRGLWTVALSGDLPVYPDRSLTPDTPLRASDLEAHLDALSRLLEGTVRPDFAAWRAQHAPMAAE</sequence>
<dbReference type="OrthoDB" id="8416156at2"/>
<name>A0A4U0RAK0_9RHOB</name>
<proteinExistence type="predicted"/>
<gene>
    <name evidence="7" type="ORF">FA743_11700</name>
</gene>
<evidence type="ECO:0000259" key="6">
    <source>
        <dbReference type="Pfam" id="PF00535"/>
    </source>
</evidence>
<protein>
    <submittedName>
        <fullName evidence="7">Glycosyltransferase</fullName>
    </submittedName>
</protein>
<comment type="subcellular location">
    <subcellularLocation>
        <location evidence="1">Cell membrane</location>
    </subcellularLocation>
</comment>
<evidence type="ECO:0000313" key="7">
    <source>
        <dbReference type="EMBL" id="TJZ91442.1"/>
    </source>
</evidence>
<evidence type="ECO:0000256" key="2">
    <source>
        <dbReference type="ARBA" id="ARBA00022475"/>
    </source>
</evidence>
<dbReference type="SUPFAM" id="SSF53448">
    <property type="entry name" value="Nucleotide-diphospho-sugar transferases"/>
    <property type="match status" value="1"/>
</dbReference>
<dbReference type="EMBL" id="SUNI01000010">
    <property type="protein sequence ID" value="TJZ91442.1"/>
    <property type="molecule type" value="Genomic_DNA"/>
</dbReference>
<evidence type="ECO:0000256" key="5">
    <source>
        <dbReference type="ARBA" id="ARBA00023136"/>
    </source>
</evidence>
<evidence type="ECO:0000256" key="4">
    <source>
        <dbReference type="ARBA" id="ARBA00022679"/>
    </source>
</evidence>